<dbReference type="OrthoDB" id="2986419at2"/>
<dbReference type="EMBL" id="AEEH01000039">
    <property type="protein sequence ID" value="EFM25342.1"/>
    <property type="molecule type" value="Genomic_DNA"/>
</dbReference>
<protein>
    <submittedName>
        <fullName evidence="2">NurA domain protein</fullName>
    </submittedName>
</protein>
<sequence length="313" mass="36520">MNKGVELESLRNEIKSVGIILEDRYRKVFSQDRDEFRKKLVERTGEIVELPKLDEKKIVKFKNLVGIDGSYNKSGGNFPHYIELYRALGLRFDKESVVVNEIFTPLLQNTLEEENNMKKRLAEIELNCAIESIMKLNPKYIMMDGGLIRYNLDAKDKFEELLEIVDEKDIVLFGVVKDVKTDYIRRSFDWDEFYYDRELMFGILKKGEALLINNSVNKKFSYSLSSAFLRSSTYPGVIGIDVYNRNKTELTGIASLVYTLTPENSRGVPYFLDIVDSEVKITNIMMESLLKDNLDRGYYERFFVSERDKRSMK</sequence>
<dbReference type="eggNOG" id="COG1630">
    <property type="taxonomic scope" value="Bacteria"/>
</dbReference>
<name>E0NLF2_9FIRM</name>
<proteinExistence type="predicted"/>
<dbReference type="STRING" id="862517.HMPREF9225_0991"/>
<dbReference type="InterPro" id="IPR018977">
    <property type="entry name" value="NurA_domain"/>
</dbReference>
<evidence type="ECO:0000313" key="3">
    <source>
        <dbReference type="Proteomes" id="UP000003280"/>
    </source>
</evidence>
<evidence type="ECO:0000259" key="1">
    <source>
        <dbReference type="SMART" id="SM00933"/>
    </source>
</evidence>
<reference evidence="2 3" key="1">
    <citation type="submission" date="2010-07" db="EMBL/GenBank/DDBJ databases">
        <authorList>
            <person name="Muzny D."/>
            <person name="Qin X."/>
            <person name="Deng J."/>
            <person name="Jiang H."/>
            <person name="Liu Y."/>
            <person name="Qu J."/>
            <person name="Song X.-Z."/>
            <person name="Zhang L."/>
            <person name="Thornton R."/>
            <person name="Coyle M."/>
            <person name="Francisco L."/>
            <person name="Jackson L."/>
            <person name="Javaid M."/>
            <person name="Korchina V."/>
            <person name="Kovar C."/>
            <person name="Mata R."/>
            <person name="Mathew T."/>
            <person name="Ngo R."/>
            <person name="Nguyen L."/>
            <person name="Nguyen N."/>
            <person name="Okwuonu G."/>
            <person name="Ongeri F."/>
            <person name="Pham C."/>
            <person name="Simmons D."/>
            <person name="Wilczek-Boney K."/>
            <person name="Hale W."/>
            <person name="Jakkamsetti A."/>
            <person name="Pham P."/>
            <person name="Ruth R."/>
            <person name="San Lucas F."/>
            <person name="Warren J."/>
            <person name="Zhang J."/>
            <person name="Zhao Z."/>
            <person name="Zhou C."/>
            <person name="Zhu D."/>
            <person name="Lee S."/>
            <person name="Bess C."/>
            <person name="Blankenburg K."/>
            <person name="Forbes L."/>
            <person name="Fu Q."/>
            <person name="Gubbala S."/>
            <person name="Hirani K."/>
            <person name="Jayaseelan J.C."/>
            <person name="Lara F."/>
            <person name="Munidasa M."/>
            <person name="Palculict T."/>
            <person name="Patil S."/>
            <person name="Pu L.-L."/>
            <person name="Saada N."/>
            <person name="Tang L."/>
            <person name="Weissenberger G."/>
            <person name="Zhu Y."/>
            <person name="Hemphill L."/>
            <person name="Shang Y."/>
            <person name="Youmans B."/>
            <person name="Ayvaz T."/>
            <person name="Ross M."/>
            <person name="Santibanez J."/>
            <person name="Aqrawi P."/>
            <person name="Gross S."/>
            <person name="Joshi V."/>
            <person name="Fowler G."/>
            <person name="Nazareth L."/>
            <person name="Reid J."/>
            <person name="Worley K."/>
            <person name="Petrosino J."/>
            <person name="Highlander S."/>
            <person name="Gibbs R."/>
        </authorList>
    </citation>
    <scope>NUCLEOTIDE SEQUENCE [LARGE SCALE GENOMIC DNA]</scope>
    <source>
        <strain evidence="2 3">ATCC BAA-1640</strain>
    </source>
</reference>
<dbReference type="SMART" id="SM00933">
    <property type="entry name" value="NurA"/>
    <property type="match status" value="1"/>
</dbReference>
<dbReference type="AlphaFoldDB" id="E0NLF2"/>
<dbReference type="Pfam" id="PF09376">
    <property type="entry name" value="NurA"/>
    <property type="match status" value="1"/>
</dbReference>
<evidence type="ECO:0000313" key="2">
    <source>
        <dbReference type="EMBL" id="EFM25342.1"/>
    </source>
</evidence>
<gene>
    <name evidence="2" type="ORF">HMPREF9225_0991</name>
</gene>
<comment type="caution">
    <text evidence="2">The sequence shown here is derived from an EMBL/GenBank/DDBJ whole genome shotgun (WGS) entry which is preliminary data.</text>
</comment>
<feature type="domain" description="NurA" evidence="1">
    <location>
        <begin position="62"/>
        <end position="281"/>
    </location>
</feature>
<organism evidence="2 3">
    <name type="scientific">Peptoniphilus duerdenii ATCC BAA-1640</name>
    <dbReference type="NCBI Taxonomy" id="862517"/>
    <lineage>
        <taxon>Bacteria</taxon>
        <taxon>Bacillati</taxon>
        <taxon>Bacillota</taxon>
        <taxon>Tissierellia</taxon>
        <taxon>Tissierellales</taxon>
        <taxon>Peptoniphilaceae</taxon>
        <taxon>Peptoniphilus</taxon>
    </lineage>
</organism>
<dbReference type="RefSeq" id="WP_008901805.1">
    <property type="nucleotide sequence ID" value="NZ_GL397071.1"/>
</dbReference>
<dbReference type="Proteomes" id="UP000003280">
    <property type="component" value="Unassembled WGS sequence"/>
</dbReference>
<accession>E0NLF2</accession>
<dbReference type="HOGENOM" id="CLU_836257_0_0_9"/>
<keyword evidence="3" id="KW-1185">Reference proteome</keyword>